<dbReference type="EMBL" id="JACEIK010014014">
    <property type="protein sequence ID" value="MCE3216737.1"/>
    <property type="molecule type" value="Genomic_DNA"/>
</dbReference>
<protein>
    <submittedName>
        <fullName evidence="1">Uncharacterized protein</fullName>
    </submittedName>
</protein>
<keyword evidence="2" id="KW-1185">Reference proteome</keyword>
<proteinExistence type="predicted"/>
<comment type="caution">
    <text evidence="1">The sequence shown here is derived from an EMBL/GenBank/DDBJ whole genome shotgun (WGS) entry which is preliminary data.</text>
</comment>
<reference evidence="1 2" key="1">
    <citation type="journal article" date="2021" name="BMC Genomics">
        <title>Datura genome reveals duplications of psychoactive alkaloid biosynthetic genes and high mutation rate following tissue culture.</title>
        <authorList>
            <person name="Rajewski A."/>
            <person name="Carter-House D."/>
            <person name="Stajich J."/>
            <person name="Litt A."/>
        </authorList>
    </citation>
    <scope>NUCLEOTIDE SEQUENCE [LARGE SCALE GENOMIC DNA]</scope>
    <source>
        <strain evidence="1">AR-01</strain>
    </source>
</reference>
<organism evidence="1 2">
    <name type="scientific">Datura stramonium</name>
    <name type="common">Jimsonweed</name>
    <name type="synonym">Common thornapple</name>
    <dbReference type="NCBI Taxonomy" id="4076"/>
    <lineage>
        <taxon>Eukaryota</taxon>
        <taxon>Viridiplantae</taxon>
        <taxon>Streptophyta</taxon>
        <taxon>Embryophyta</taxon>
        <taxon>Tracheophyta</taxon>
        <taxon>Spermatophyta</taxon>
        <taxon>Magnoliopsida</taxon>
        <taxon>eudicotyledons</taxon>
        <taxon>Gunneridae</taxon>
        <taxon>Pentapetalae</taxon>
        <taxon>asterids</taxon>
        <taxon>lamiids</taxon>
        <taxon>Solanales</taxon>
        <taxon>Solanaceae</taxon>
        <taxon>Solanoideae</taxon>
        <taxon>Datureae</taxon>
        <taxon>Datura</taxon>
    </lineage>
</organism>
<name>A0ABS8WUW5_DATST</name>
<gene>
    <name evidence="1" type="ORF">HAX54_007871</name>
</gene>
<evidence type="ECO:0000313" key="1">
    <source>
        <dbReference type="EMBL" id="MCE3216737.1"/>
    </source>
</evidence>
<evidence type="ECO:0000313" key="2">
    <source>
        <dbReference type="Proteomes" id="UP000823775"/>
    </source>
</evidence>
<sequence>MLASTSPVSSSIDEDFKGIWMLELDYRWVLDHMLILLSREIFRLRVRGKEKRFFNEKLFFYHKIDEKGSGGNVHGSG</sequence>
<dbReference type="Proteomes" id="UP000823775">
    <property type="component" value="Unassembled WGS sequence"/>
</dbReference>
<feature type="non-terminal residue" evidence="1">
    <location>
        <position position="77"/>
    </location>
</feature>
<accession>A0ABS8WUW5</accession>